<keyword evidence="2" id="KW-0012">Acyltransferase</keyword>
<evidence type="ECO:0000313" key="4">
    <source>
        <dbReference type="EMBL" id="GLC25958.1"/>
    </source>
</evidence>
<proteinExistence type="predicted"/>
<organism evidence="4 5">
    <name type="scientific">Roseisolibacter agri</name>
    <dbReference type="NCBI Taxonomy" id="2014610"/>
    <lineage>
        <taxon>Bacteria</taxon>
        <taxon>Pseudomonadati</taxon>
        <taxon>Gemmatimonadota</taxon>
        <taxon>Gemmatimonadia</taxon>
        <taxon>Gemmatimonadales</taxon>
        <taxon>Gemmatimonadaceae</taxon>
        <taxon>Roseisolibacter</taxon>
    </lineage>
</organism>
<sequence length="160" mass="17493">MTIEIRGADDPASLAAARALIRAHILAHSTAHDAEAAERIVEALPAPYVALWVAWRGDEALGCVALHALAPDTAELKRMYVRPEARGRGVARRLTEHAIAEATARGCVRLRLGTLTTMHAAQRLYLSLGFARIAPYRPVEFGETWFYERALGDPADGARR</sequence>
<accession>A0AA37QHN7</accession>
<dbReference type="Gene3D" id="3.40.630.30">
    <property type="match status" value="1"/>
</dbReference>
<evidence type="ECO:0000313" key="5">
    <source>
        <dbReference type="Proteomes" id="UP001161325"/>
    </source>
</evidence>
<reference evidence="4" key="1">
    <citation type="submission" date="2022-08" db="EMBL/GenBank/DDBJ databases">
        <title>Draft genome sequencing of Roseisolibacter agri AW1220.</title>
        <authorList>
            <person name="Tobiishi Y."/>
            <person name="Tonouchi A."/>
        </authorList>
    </citation>
    <scope>NUCLEOTIDE SEQUENCE</scope>
    <source>
        <strain evidence="4">AW1220</strain>
    </source>
</reference>
<dbReference type="Pfam" id="PF00583">
    <property type="entry name" value="Acetyltransf_1"/>
    <property type="match status" value="1"/>
</dbReference>
<feature type="domain" description="N-acetyltransferase" evidence="3">
    <location>
        <begin position="3"/>
        <end position="152"/>
    </location>
</feature>
<dbReference type="InterPro" id="IPR016181">
    <property type="entry name" value="Acyl_CoA_acyltransferase"/>
</dbReference>
<name>A0AA37QHN7_9BACT</name>
<protein>
    <recommendedName>
        <fullName evidence="3">N-acetyltransferase domain-containing protein</fullName>
    </recommendedName>
</protein>
<dbReference type="EMBL" id="BRXS01000003">
    <property type="protein sequence ID" value="GLC25958.1"/>
    <property type="molecule type" value="Genomic_DNA"/>
</dbReference>
<dbReference type="Proteomes" id="UP001161325">
    <property type="component" value="Unassembled WGS sequence"/>
</dbReference>
<gene>
    <name evidence="4" type="ORF">rosag_24710</name>
</gene>
<keyword evidence="1" id="KW-0808">Transferase</keyword>
<evidence type="ECO:0000256" key="2">
    <source>
        <dbReference type="ARBA" id="ARBA00023315"/>
    </source>
</evidence>
<dbReference type="PROSITE" id="PS51186">
    <property type="entry name" value="GNAT"/>
    <property type="match status" value="1"/>
</dbReference>
<dbReference type="GO" id="GO:0016747">
    <property type="term" value="F:acyltransferase activity, transferring groups other than amino-acyl groups"/>
    <property type="evidence" value="ECO:0007669"/>
    <property type="project" value="InterPro"/>
</dbReference>
<dbReference type="SUPFAM" id="SSF55729">
    <property type="entry name" value="Acyl-CoA N-acyltransferases (Nat)"/>
    <property type="match status" value="1"/>
</dbReference>
<comment type="caution">
    <text evidence="4">The sequence shown here is derived from an EMBL/GenBank/DDBJ whole genome shotgun (WGS) entry which is preliminary data.</text>
</comment>
<dbReference type="InterPro" id="IPR000182">
    <property type="entry name" value="GNAT_dom"/>
</dbReference>
<dbReference type="InterPro" id="IPR050832">
    <property type="entry name" value="Bact_Acetyltransf"/>
</dbReference>
<keyword evidence="5" id="KW-1185">Reference proteome</keyword>
<dbReference type="AlphaFoldDB" id="A0AA37QHN7"/>
<evidence type="ECO:0000256" key="1">
    <source>
        <dbReference type="ARBA" id="ARBA00022679"/>
    </source>
</evidence>
<dbReference type="PANTHER" id="PTHR43877:SF2">
    <property type="entry name" value="AMINOALKYLPHOSPHONATE N-ACETYLTRANSFERASE-RELATED"/>
    <property type="match status" value="1"/>
</dbReference>
<evidence type="ECO:0000259" key="3">
    <source>
        <dbReference type="PROSITE" id="PS51186"/>
    </source>
</evidence>
<dbReference type="CDD" id="cd04301">
    <property type="entry name" value="NAT_SF"/>
    <property type="match status" value="1"/>
</dbReference>
<dbReference type="RefSeq" id="WP_284350423.1">
    <property type="nucleotide sequence ID" value="NZ_BRXS01000003.1"/>
</dbReference>
<dbReference type="PANTHER" id="PTHR43877">
    <property type="entry name" value="AMINOALKYLPHOSPHONATE N-ACETYLTRANSFERASE-RELATED-RELATED"/>
    <property type="match status" value="1"/>
</dbReference>